<feature type="non-terminal residue" evidence="2">
    <location>
        <position position="428"/>
    </location>
</feature>
<feature type="region of interest" description="Disordered" evidence="1">
    <location>
        <begin position="351"/>
        <end position="428"/>
    </location>
</feature>
<dbReference type="EMBL" id="BMAR01000019">
    <property type="protein sequence ID" value="GFR47630.1"/>
    <property type="molecule type" value="Genomic_DNA"/>
</dbReference>
<sequence>MSAMVVDEDDDAAFQADLARAIAASLEPDGAGVGVSAGRCSPSVLPAEDEDDESFQRQLAAAMAASVQCAQEDHRRRRHGHCDGDGSFGGSGNGGNDGGYAVQAHLQLQPRAHPPLQHHHPLQQQQEDDDVQNSLIPRYLPTHHLPDCSELPEPQQQLLPRAAPLPREGGGGAVWSPAGLLLKPLAPSQAAVTGFMPSALPPTLDVNHHSQPAGTAYVHQHEGLGCGTSSRGSGGGMDVGPCGPSLLSPFAVAPASSAPAATTHAVPYLDPELWCPSRAVGNAAATPVGRNAYPVPTADGPGMSPLSKLAAVAASAAQTHAAAGGCCGQVTAAWPQGPCAPADAAAGLLASSPAKHARPPSLAGVSDSAQPLMKRSRAASDGGGEEAYQTSSFNFNRGMESSHGLTSGRAQVAAASTATAEGYDGNGE</sequence>
<dbReference type="AlphaFoldDB" id="A0AAD3HP95"/>
<feature type="compositionally biased region" description="Low complexity" evidence="1">
    <location>
        <begin position="410"/>
        <end position="420"/>
    </location>
</feature>
<gene>
    <name evidence="2" type="ORF">Agub_g9369</name>
</gene>
<dbReference type="Proteomes" id="UP001054857">
    <property type="component" value="Unassembled WGS sequence"/>
</dbReference>
<comment type="caution">
    <text evidence="2">The sequence shown here is derived from an EMBL/GenBank/DDBJ whole genome shotgun (WGS) entry which is preliminary data.</text>
</comment>
<protein>
    <submittedName>
        <fullName evidence="2">Uncharacterized protein</fullName>
    </submittedName>
</protein>
<accession>A0AAD3HP95</accession>
<evidence type="ECO:0000256" key="1">
    <source>
        <dbReference type="SAM" id="MobiDB-lite"/>
    </source>
</evidence>
<name>A0AAD3HP95_9CHLO</name>
<keyword evidence="3" id="KW-1185">Reference proteome</keyword>
<evidence type="ECO:0000313" key="3">
    <source>
        <dbReference type="Proteomes" id="UP001054857"/>
    </source>
</evidence>
<evidence type="ECO:0000313" key="2">
    <source>
        <dbReference type="EMBL" id="GFR47630.1"/>
    </source>
</evidence>
<organism evidence="2 3">
    <name type="scientific">Astrephomene gubernaculifera</name>
    <dbReference type="NCBI Taxonomy" id="47775"/>
    <lineage>
        <taxon>Eukaryota</taxon>
        <taxon>Viridiplantae</taxon>
        <taxon>Chlorophyta</taxon>
        <taxon>core chlorophytes</taxon>
        <taxon>Chlorophyceae</taxon>
        <taxon>CS clade</taxon>
        <taxon>Chlamydomonadales</taxon>
        <taxon>Astrephomenaceae</taxon>
        <taxon>Astrephomene</taxon>
    </lineage>
</organism>
<reference evidence="2 3" key="1">
    <citation type="journal article" date="2021" name="Sci. Rep.">
        <title>Genome sequencing of the multicellular alga Astrephomene provides insights into convergent evolution of germ-soma differentiation.</title>
        <authorList>
            <person name="Yamashita S."/>
            <person name="Yamamoto K."/>
            <person name="Matsuzaki R."/>
            <person name="Suzuki S."/>
            <person name="Yamaguchi H."/>
            <person name="Hirooka S."/>
            <person name="Minakuchi Y."/>
            <person name="Miyagishima S."/>
            <person name="Kawachi M."/>
            <person name="Toyoda A."/>
            <person name="Nozaki H."/>
        </authorList>
    </citation>
    <scope>NUCLEOTIDE SEQUENCE [LARGE SCALE GENOMIC DNA]</scope>
    <source>
        <strain evidence="2 3">NIES-4017</strain>
    </source>
</reference>
<proteinExistence type="predicted"/>